<dbReference type="PANTHER" id="PTHR43798:SF33">
    <property type="entry name" value="HYDROLASE, PUTATIVE (AFU_ORTHOLOGUE AFUA_2G14860)-RELATED"/>
    <property type="match status" value="1"/>
</dbReference>
<reference evidence="3" key="1">
    <citation type="submission" date="2024-05" db="EMBL/GenBank/DDBJ databases">
        <authorList>
            <person name="Cai S.Y."/>
            <person name="Jin L.M."/>
            <person name="Li H.R."/>
        </authorList>
    </citation>
    <scope>NUCLEOTIDE SEQUENCE</scope>
    <source>
        <strain evidence="3">A5-74</strain>
    </source>
</reference>
<dbReference type="PANTHER" id="PTHR43798">
    <property type="entry name" value="MONOACYLGLYCEROL LIPASE"/>
    <property type="match status" value="1"/>
</dbReference>
<organism evidence="3">
    <name type="scientific">Nakamurella sp. A5-74</name>
    <dbReference type="NCBI Taxonomy" id="3158264"/>
    <lineage>
        <taxon>Bacteria</taxon>
        <taxon>Bacillati</taxon>
        <taxon>Actinomycetota</taxon>
        <taxon>Actinomycetes</taxon>
        <taxon>Nakamurellales</taxon>
        <taxon>Nakamurellaceae</taxon>
        <taxon>Nakamurella</taxon>
    </lineage>
</organism>
<dbReference type="Gene3D" id="3.40.50.1820">
    <property type="entry name" value="alpha/beta hydrolase"/>
    <property type="match status" value="1"/>
</dbReference>
<protein>
    <submittedName>
        <fullName evidence="3">Alpha/beta hydrolase</fullName>
    </submittedName>
</protein>
<gene>
    <name evidence="3" type="ORF">ABLG96_12150</name>
</gene>
<evidence type="ECO:0000256" key="1">
    <source>
        <dbReference type="SAM" id="MobiDB-lite"/>
    </source>
</evidence>
<dbReference type="InterPro" id="IPR050266">
    <property type="entry name" value="AB_hydrolase_sf"/>
</dbReference>
<feature type="region of interest" description="Disordered" evidence="1">
    <location>
        <begin position="54"/>
        <end position="88"/>
    </location>
</feature>
<dbReference type="SUPFAM" id="SSF53474">
    <property type="entry name" value="alpha/beta-Hydrolases"/>
    <property type="match status" value="1"/>
</dbReference>
<dbReference type="EMBL" id="CP159218">
    <property type="protein sequence ID" value="XCG62034.1"/>
    <property type="molecule type" value="Genomic_DNA"/>
</dbReference>
<accession>A0AAU8DK34</accession>
<dbReference type="GO" id="GO:0016020">
    <property type="term" value="C:membrane"/>
    <property type="evidence" value="ECO:0007669"/>
    <property type="project" value="TreeGrafter"/>
</dbReference>
<dbReference type="Pfam" id="PF00561">
    <property type="entry name" value="Abhydrolase_1"/>
    <property type="match status" value="1"/>
</dbReference>
<dbReference type="GO" id="GO:0016787">
    <property type="term" value="F:hydrolase activity"/>
    <property type="evidence" value="ECO:0007669"/>
    <property type="project" value="UniProtKB-KW"/>
</dbReference>
<evidence type="ECO:0000313" key="3">
    <source>
        <dbReference type="EMBL" id="XCG62034.1"/>
    </source>
</evidence>
<dbReference type="InterPro" id="IPR029058">
    <property type="entry name" value="AB_hydrolase_fold"/>
</dbReference>
<proteinExistence type="predicted"/>
<feature type="domain" description="AB hydrolase-1" evidence="2">
    <location>
        <begin position="98"/>
        <end position="349"/>
    </location>
</feature>
<dbReference type="AlphaFoldDB" id="A0AAU8DK34"/>
<sequence length="386" mass="41232">MSATPWPMPDPPDRERFAELSDARLSVTPLPPAAPVRAVPAAGQLMVIDDRGVFVRGPHHPPRGDDRSASTGLTSAGPEQIARPVERDRQIDDRPVAVYVHGLAGNSTNFDSVGSVLATYARGHAIDLPGFGRSDPPPGERYSLDDDAEIVAEVIRRLSPRRPVHLVGNSLGGMVCILVASRHPELITSLTLISPAVPDLRLTTDRGADPRLGLLLAPGTTGLAVRRLGGIDAQQRAQGMAALCYGDPSSLTAEDVAAAAVELRWRFPLRWVHTSTIESMRALMRSYLRVGRRSFRSITASVTVPTLVIWGTKDRLVDCSLATSTAAAFAQSRLLVLAGCGHVAQMERPDATARAVLALWEDVDTVAADTGEPRSTRVPNVAPSTA</sequence>
<dbReference type="PRINTS" id="PR00111">
    <property type="entry name" value="ABHYDROLASE"/>
</dbReference>
<dbReference type="RefSeq" id="WP_353647649.1">
    <property type="nucleotide sequence ID" value="NZ_CP159218.1"/>
</dbReference>
<evidence type="ECO:0000259" key="2">
    <source>
        <dbReference type="Pfam" id="PF00561"/>
    </source>
</evidence>
<name>A0AAU8DK34_9ACTN</name>
<dbReference type="InterPro" id="IPR000073">
    <property type="entry name" value="AB_hydrolase_1"/>
</dbReference>
<keyword evidence="3" id="KW-0378">Hydrolase</keyword>